<sequence>MTIEVSDDGKGINSERIKQKAIQRGIITLDRAMQMSDQEALNLIFLPGFSTAEQITNISGRGVGMDVVQANVEKINGSIDVHSRIGQGTTFKLKIPLTLAIIPTLIITSGGDRFAIPQVNLVELVRLEGEQALKSIEMFHDTPVYRLRGRLLPLVYLNRELKLDSEQDAGTGRHTGRGEFKSI</sequence>
<dbReference type="PANTHER" id="PTHR43395">
    <property type="entry name" value="SENSOR HISTIDINE KINASE CHEA"/>
    <property type="match status" value="1"/>
</dbReference>
<dbReference type="InterPro" id="IPR005467">
    <property type="entry name" value="His_kinase_dom"/>
</dbReference>
<dbReference type="InterPro" id="IPR002545">
    <property type="entry name" value="CheW-lke_dom"/>
</dbReference>
<dbReference type="GO" id="GO:0000160">
    <property type="term" value="P:phosphorelay signal transduction system"/>
    <property type="evidence" value="ECO:0007669"/>
    <property type="project" value="UniProtKB-KW"/>
</dbReference>
<keyword evidence="4" id="KW-0808">Transferase</keyword>
<keyword evidence="6" id="KW-0902">Two-component regulatory system</keyword>
<evidence type="ECO:0000313" key="10">
    <source>
        <dbReference type="Proteomes" id="UP001050975"/>
    </source>
</evidence>
<dbReference type="InterPro" id="IPR004358">
    <property type="entry name" value="Sig_transdc_His_kin-like_C"/>
</dbReference>
<protein>
    <recommendedName>
        <fullName evidence="2">histidine kinase</fullName>
        <ecNumber evidence="2">2.7.13.3</ecNumber>
    </recommendedName>
</protein>
<evidence type="ECO:0000256" key="3">
    <source>
        <dbReference type="ARBA" id="ARBA00022553"/>
    </source>
</evidence>
<evidence type="ECO:0000256" key="2">
    <source>
        <dbReference type="ARBA" id="ARBA00012438"/>
    </source>
</evidence>
<dbReference type="EMBL" id="BLAY01000091">
    <property type="protein sequence ID" value="GET40441.1"/>
    <property type="molecule type" value="Genomic_DNA"/>
</dbReference>
<feature type="domain" description="Histidine kinase" evidence="7">
    <location>
        <begin position="1"/>
        <end position="99"/>
    </location>
</feature>
<dbReference type="PROSITE" id="PS50851">
    <property type="entry name" value="CHEW"/>
    <property type="match status" value="1"/>
</dbReference>
<keyword evidence="3" id="KW-0597">Phosphoprotein</keyword>
<dbReference type="InterPro" id="IPR051315">
    <property type="entry name" value="Bact_Chemotaxis_CheA"/>
</dbReference>
<keyword evidence="5 9" id="KW-0418">Kinase</keyword>
<dbReference type="PROSITE" id="PS50109">
    <property type="entry name" value="HIS_KIN"/>
    <property type="match status" value="1"/>
</dbReference>
<dbReference type="InterPro" id="IPR003594">
    <property type="entry name" value="HATPase_dom"/>
</dbReference>
<comment type="caution">
    <text evidence="9">The sequence shown here is derived from an EMBL/GenBank/DDBJ whole genome shotgun (WGS) entry which is preliminary data.</text>
</comment>
<evidence type="ECO:0000259" key="8">
    <source>
        <dbReference type="PROSITE" id="PS50851"/>
    </source>
</evidence>
<evidence type="ECO:0000256" key="5">
    <source>
        <dbReference type="ARBA" id="ARBA00022777"/>
    </source>
</evidence>
<dbReference type="Pfam" id="PF01584">
    <property type="entry name" value="CheW"/>
    <property type="match status" value="1"/>
</dbReference>
<evidence type="ECO:0000313" key="9">
    <source>
        <dbReference type="EMBL" id="GET40441.1"/>
    </source>
</evidence>
<proteinExistence type="predicted"/>
<dbReference type="Pfam" id="PF02518">
    <property type="entry name" value="HATPase_c"/>
    <property type="match status" value="1"/>
</dbReference>
<gene>
    <name evidence="9" type="ORF">MiSe_52500</name>
</gene>
<accession>A0AAV3XG74</accession>
<evidence type="ECO:0000259" key="7">
    <source>
        <dbReference type="PROSITE" id="PS50109"/>
    </source>
</evidence>
<evidence type="ECO:0000256" key="1">
    <source>
        <dbReference type="ARBA" id="ARBA00000085"/>
    </source>
</evidence>
<dbReference type="FunFam" id="3.30.565.10:FF:000016">
    <property type="entry name" value="Chemotaxis protein CheA, putative"/>
    <property type="match status" value="1"/>
</dbReference>
<dbReference type="AlphaFoldDB" id="A0AAV3XG74"/>
<dbReference type="Proteomes" id="UP001050975">
    <property type="component" value="Unassembled WGS sequence"/>
</dbReference>
<feature type="domain" description="CheW-like" evidence="8">
    <location>
        <begin position="101"/>
        <end position="183"/>
    </location>
</feature>
<dbReference type="InterPro" id="IPR036890">
    <property type="entry name" value="HATPase_C_sf"/>
</dbReference>
<dbReference type="PRINTS" id="PR00344">
    <property type="entry name" value="BCTRLSENSOR"/>
</dbReference>
<organism evidence="9 10">
    <name type="scientific">Microseira wollei NIES-4236</name>
    <dbReference type="NCBI Taxonomy" id="2530354"/>
    <lineage>
        <taxon>Bacteria</taxon>
        <taxon>Bacillati</taxon>
        <taxon>Cyanobacteriota</taxon>
        <taxon>Cyanophyceae</taxon>
        <taxon>Oscillatoriophycideae</taxon>
        <taxon>Aerosakkonematales</taxon>
        <taxon>Aerosakkonemataceae</taxon>
        <taxon>Microseira</taxon>
    </lineage>
</organism>
<dbReference type="InterPro" id="IPR036061">
    <property type="entry name" value="CheW-like_dom_sf"/>
</dbReference>
<dbReference type="SUPFAM" id="SSF50341">
    <property type="entry name" value="CheW-like"/>
    <property type="match status" value="1"/>
</dbReference>
<dbReference type="EC" id="2.7.13.3" evidence="2"/>
<dbReference type="GO" id="GO:0006935">
    <property type="term" value="P:chemotaxis"/>
    <property type="evidence" value="ECO:0007669"/>
    <property type="project" value="InterPro"/>
</dbReference>
<dbReference type="PANTHER" id="PTHR43395:SF1">
    <property type="entry name" value="CHEMOTAXIS PROTEIN CHEA"/>
    <property type="match status" value="1"/>
</dbReference>
<comment type="catalytic activity">
    <reaction evidence="1">
        <text>ATP + protein L-histidine = ADP + protein N-phospho-L-histidine.</text>
        <dbReference type="EC" id="2.7.13.3"/>
    </reaction>
</comment>
<evidence type="ECO:0000256" key="4">
    <source>
        <dbReference type="ARBA" id="ARBA00022679"/>
    </source>
</evidence>
<dbReference type="GO" id="GO:0004673">
    <property type="term" value="F:protein histidine kinase activity"/>
    <property type="evidence" value="ECO:0007669"/>
    <property type="project" value="UniProtKB-EC"/>
</dbReference>
<dbReference type="SUPFAM" id="SSF55874">
    <property type="entry name" value="ATPase domain of HSP90 chaperone/DNA topoisomerase II/histidine kinase"/>
    <property type="match status" value="1"/>
</dbReference>
<dbReference type="Gene3D" id="2.40.50.180">
    <property type="entry name" value="CheA-289, Domain 4"/>
    <property type="match status" value="1"/>
</dbReference>
<evidence type="ECO:0000256" key="6">
    <source>
        <dbReference type="ARBA" id="ARBA00023012"/>
    </source>
</evidence>
<reference evidence="9" key="1">
    <citation type="submission" date="2019-10" db="EMBL/GenBank/DDBJ databases">
        <title>Draft genome sequece of Microseira wollei NIES-4236.</title>
        <authorList>
            <person name="Yamaguchi H."/>
            <person name="Suzuki S."/>
            <person name="Kawachi M."/>
        </authorList>
    </citation>
    <scope>NUCLEOTIDE SEQUENCE</scope>
    <source>
        <strain evidence="9">NIES-4236</strain>
    </source>
</reference>
<keyword evidence="10" id="KW-1185">Reference proteome</keyword>
<name>A0AAV3XG74_9CYAN</name>
<dbReference type="Gene3D" id="3.30.565.10">
    <property type="entry name" value="Histidine kinase-like ATPase, C-terminal domain"/>
    <property type="match status" value="1"/>
</dbReference>